<protein>
    <submittedName>
        <fullName evidence="2">cDNA FLJ34843 fis, clone NT2NE2011119, highly similar to C-TERMINAL BINDING PROTEIN 2</fullName>
    </submittedName>
</protein>
<dbReference type="InterPro" id="IPR006139">
    <property type="entry name" value="D-isomer_2_OHA_DH_cat_dom"/>
</dbReference>
<feature type="domain" description="D-isomer specific 2-hydroxyacid dehydrogenase catalytic" evidence="1">
    <location>
        <begin position="3"/>
        <end position="107"/>
    </location>
</feature>
<proteinExistence type="evidence at transcript level"/>
<organism evidence="2">
    <name type="scientific">Homo sapiens</name>
    <name type="common">Human</name>
    <dbReference type="NCBI Taxonomy" id="9606"/>
    <lineage>
        <taxon>Eukaryota</taxon>
        <taxon>Metazoa</taxon>
        <taxon>Chordata</taxon>
        <taxon>Craniata</taxon>
        <taxon>Vertebrata</taxon>
        <taxon>Euteleostomi</taxon>
        <taxon>Mammalia</taxon>
        <taxon>Eutheria</taxon>
        <taxon>Euarchontoglires</taxon>
        <taxon>Primates</taxon>
        <taxon>Haplorrhini</taxon>
        <taxon>Catarrhini</taxon>
        <taxon>Hominidae</taxon>
        <taxon>Homo</taxon>
    </lineage>
</organism>
<dbReference type="EMBL" id="AK092162">
    <property type="protein sequence ID" value="BAC03819.1"/>
    <property type="molecule type" value="mRNA"/>
</dbReference>
<dbReference type="PANTHER" id="PTHR46029:SF6">
    <property type="entry name" value="C-TERMINAL BINDING PROTEIN 2"/>
    <property type="match status" value="1"/>
</dbReference>
<evidence type="ECO:0000259" key="1">
    <source>
        <dbReference type="Pfam" id="PF00389"/>
    </source>
</evidence>
<dbReference type="Pfam" id="PF00389">
    <property type="entry name" value="2-Hacid_dh"/>
    <property type="match status" value="1"/>
</dbReference>
<reference evidence="2" key="1">
    <citation type="journal article" date="2004" name="Nat. Genet.">
        <title>Complete sequencing and characterization of 21,243 full-length human cDNAs.</title>
        <authorList>
            <person name="Ota T."/>
            <person name="Suzuki Y."/>
            <person name="Nishikawa T."/>
            <person name="Otsuki T."/>
            <person name="Sugiyama T."/>
            <person name="Irie R."/>
            <person name="Wakamatsu A."/>
            <person name="Hayashi K."/>
            <person name="Sato H."/>
            <person name="Nagai K."/>
            <person name="Kimura K."/>
            <person name="Makita H."/>
            <person name="Sekine M."/>
            <person name="Obayashi M."/>
            <person name="Nishi T."/>
            <person name="Shibahara T."/>
            <person name="Tanaka T."/>
            <person name="Ishii S."/>
            <person name="Yamamoto J."/>
            <person name="Saito K."/>
            <person name="Kawai Y."/>
            <person name="Isono Y."/>
            <person name="Nakamura Y."/>
            <person name="Nagahari K."/>
            <person name="Murakami K."/>
            <person name="Yasuda T."/>
            <person name="Iwayanagi T."/>
            <person name="Wagatsuma M."/>
            <person name="Shiratori A."/>
            <person name="Sudo H."/>
            <person name="Hosoiri T."/>
            <person name="Kaku Y."/>
            <person name="Kodaira H."/>
            <person name="Kondo H."/>
            <person name="Sugawara M."/>
            <person name="Takahashi M."/>
            <person name="Kanda K."/>
            <person name="Yokoi T."/>
            <person name="Furuya T."/>
            <person name="Kikkawa E."/>
            <person name="Omura Y."/>
            <person name="Abe K."/>
            <person name="Kamihara K."/>
            <person name="Katsuta N."/>
            <person name="Sato K."/>
            <person name="Tanikawa M."/>
            <person name="Yamazaki M."/>
            <person name="Ninomiya K."/>
            <person name="Ishibashi T."/>
            <person name="Yamashita H."/>
            <person name="Murakawa K."/>
            <person name="Fujimori K."/>
            <person name="Tanai H."/>
            <person name="Kimata M."/>
            <person name="Watanabe M."/>
            <person name="Hiraoka S."/>
            <person name="Chiba Y."/>
            <person name="Ishida S."/>
            <person name="Ono Y."/>
            <person name="Takiguchi S."/>
            <person name="Watanabe S."/>
            <person name="Yosida M."/>
            <person name="Hotuta T."/>
            <person name="Kusano J."/>
            <person name="Kanehori K."/>
            <person name="Takahashi-Fujii A."/>
            <person name="Hara H."/>
            <person name="Tanase T."/>
            <person name="Nomura Y."/>
            <person name="Togiya S."/>
            <person name="Komai F."/>
            <person name="Hara R."/>
            <person name="Takeuchi K."/>
            <person name="Arita M."/>
            <person name="Imose N."/>
            <person name="Musashino K."/>
            <person name="Yuuki H."/>
            <person name="Oshima A."/>
            <person name="Sasaki N."/>
            <person name="Aotsuka S."/>
            <person name="Yoshikawa Y."/>
            <person name="Matsunawa H."/>
            <person name="Ichihara T."/>
            <person name="Shiohata N."/>
            <person name="Sano S."/>
            <person name="Moriya S."/>
            <person name="Momiyama H."/>
            <person name="Satoh N."/>
            <person name="Takami S."/>
            <person name="Terashima Y."/>
            <person name="Suzuki O."/>
            <person name="Nakagawa S."/>
            <person name="Senoh A."/>
            <person name="Mizoguchi H."/>
            <person name="Goto Y."/>
            <person name="Shimizu F."/>
            <person name="Wakebe H."/>
            <person name="Hishigaki H."/>
            <person name="Watanabe T."/>
            <person name="Sugiyama A."/>
            <person name="Takemoto M."/>
            <person name="Kawakami B."/>
            <person name="Yamazaki M."/>
            <person name="Watanabe K."/>
            <person name="Kumagai A."/>
            <person name="Itakura S."/>
            <person name="Fukuzumi Y."/>
            <person name="Fujimori Y."/>
            <person name="Komiyama M."/>
            <person name="Tashiro H."/>
            <person name="Tanigami A."/>
            <person name="Fujiwara T."/>
            <person name="Ono T."/>
            <person name="Yamada K."/>
            <person name="Fujii Y."/>
            <person name="Ozaki K."/>
            <person name="Hirao M."/>
            <person name="Ohmori Y."/>
            <person name="Kawabata A."/>
            <person name="Hikiji T."/>
            <person name="Kobatake N."/>
            <person name="Inagaki H."/>
            <person name="Ikema Y."/>
            <person name="Okamoto S."/>
            <person name="Okitani R."/>
            <person name="Kawakami T."/>
            <person name="Noguchi S."/>
            <person name="Itoh T."/>
            <person name="Shigeta K."/>
            <person name="Senba T."/>
            <person name="Matsumura K."/>
            <person name="Nakajima Y."/>
            <person name="Mizuno T."/>
            <person name="Morinaga M."/>
            <person name="Sasaki M."/>
            <person name="Togashi T."/>
            <person name="Oyama M."/>
            <person name="Hata H."/>
            <person name="Watanabe M."/>
            <person name="Komatsu T."/>
            <person name="Mizushima-Sugano J."/>
            <person name="Satoh T."/>
            <person name="Shirai Y."/>
            <person name="Takahashi Y."/>
            <person name="Nakagawa K."/>
            <person name="Okumura K."/>
            <person name="Nagase T."/>
            <person name="Nomura N."/>
            <person name="Kikuchi H."/>
            <person name="Masuho Y."/>
            <person name="Yamashita R."/>
            <person name="Nakai K."/>
            <person name="Yada T."/>
            <person name="Nakamura Y."/>
            <person name="Ohara O."/>
            <person name="Isogai T."/>
            <person name="Sugano S."/>
        </authorList>
    </citation>
    <scope>NUCLEOTIDE SEQUENCE</scope>
</reference>
<dbReference type="PeptideAtlas" id="Q8NAS8"/>
<dbReference type="PANTHER" id="PTHR46029">
    <property type="entry name" value="C-TERMINAL-BINDING PROTEIN"/>
    <property type="match status" value="1"/>
</dbReference>
<dbReference type="SUPFAM" id="SSF52283">
    <property type="entry name" value="Formate/glycerate dehydrogenase catalytic domain-like"/>
    <property type="match status" value="1"/>
</dbReference>
<dbReference type="InterPro" id="IPR036291">
    <property type="entry name" value="NAD(P)-bd_dom_sf"/>
</dbReference>
<dbReference type="Gene3D" id="3.40.50.720">
    <property type="entry name" value="NAD(P)-binding Rossmann-like Domain"/>
    <property type="match status" value="2"/>
</dbReference>
<dbReference type="AlphaFoldDB" id="Q8NAS8"/>
<evidence type="ECO:0000313" key="2">
    <source>
        <dbReference type="EMBL" id="BAC03819.1"/>
    </source>
</evidence>
<sequence>MQEIHEKVLNEVVGAMMYHTFSLTREDLENFKALRVIVQVGSGYDNVAIKAAGELEIAVCSIPSAAVEETADSTTGHILNLYWGNRSLYQALREGTRVQSVEQIGEVASVKARIRGEILGLIGFGRTQQEVAVRAKAFAGWDRAVPGCA</sequence>
<dbReference type="GO" id="GO:0051287">
    <property type="term" value="F:NAD binding"/>
    <property type="evidence" value="ECO:0007669"/>
    <property type="project" value="InterPro"/>
</dbReference>
<dbReference type="SUPFAM" id="SSF51735">
    <property type="entry name" value="NAD(P)-binding Rossmann-fold domains"/>
    <property type="match status" value="1"/>
</dbReference>
<dbReference type="PhylomeDB" id="Q8NAS8"/>
<dbReference type="InterPro" id="IPR051638">
    <property type="entry name" value="CTBP_dehydrogenase"/>
</dbReference>
<name>Q8NAS8_HUMAN</name>
<dbReference type="GO" id="GO:0016616">
    <property type="term" value="F:oxidoreductase activity, acting on the CH-OH group of donors, NAD or NADP as acceptor"/>
    <property type="evidence" value="ECO:0007669"/>
    <property type="project" value="InterPro"/>
</dbReference>
<accession>Q8NAS8</accession>